<dbReference type="InterPro" id="IPR013783">
    <property type="entry name" value="Ig-like_fold"/>
</dbReference>
<dbReference type="PROSITE" id="PS51257">
    <property type="entry name" value="PROKAR_LIPOPROTEIN"/>
    <property type="match status" value="1"/>
</dbReference>
<dbReference type="AlphaFoldDB" id="A0AA94JNW3"/>
<comment type="caution">
    <text evidence="1">The sequence shown here is derived from an EMBL/GenBank/DDBJ whole genome shotgun (WGS) entry which is preliminary data.</text>
</comment>
<dbReference type="GeneID" id="56895540"/>
<dbReference type="EMBL" id="RWGX01000005">
    <property type="protein sequence ID" value="RVU87338.1"/>
    <property type="molecule type" value="Genomic_DNA"/>
</dbReference>
<dbReference type="InterPro" id="IPR011467">
    <property type="entry name" value="DUF1573"/>
</dbReference>
<evidence type="ECO:0000313" key="1">
    <source>
        <dbReference type="EMBL" id="RVU87338.1"/>
    </source>
</evidence>
<dbReference type="RefSeq" id="WP_060382522.1">
    <property type="nucleotide sequence ID" value="NZ_MTDB01000047.1"/>
</dbReference>
<dbReference type="KEGG" id="fcv:AWN65_07095"/>
<dbReference type="Pfam" id="PF07610">
    <property type="entry name" value="DUF1573"/>
    <property type="match status" value="1"/>
</dbReference>
<name>A0AA94JNW3_9FLAO</name>
<protein>
    <submittedName>
        <fullName evidence="1">DUF1573 domain-containing protein</fullName>
    </submittedName>
</protein>
<accession>A0AA94JNW3</accession>
<dbReference type="Gene3D" id="2.60.40.10">
    <property type="entry name" value="Immunoglobulins"/>
    <property type="match status" value="1"/>
</dbReference>
<organism evidence="1">
    <name type="scientific">Flavobacterium columnare</name>
    <dbReference type="NCBI Taxonomy" id="996"/>
    <lineage>
        <taxon>Bacteria</taxon>
        <taxon>Pseudomonadati</taxon>
        <taxon>Bacteroidota</taxon>
        <taxon>Flavobacteriia</taxon>
        <taxon>Flavobacteriales</taxon>
        <taxon>Flavobacteriaceae</taxon>
        <taxon>Flavobacterium</taxon>
    </lineage>
</organism>
<dbReference type="PANTHER" id="PTHR37833">
    <property type="entry name" value="LIPOPROTEIN-RELATED"/>
    <property type="match status" value="1"/>
</dbReference>
<proteinExistence type="predicted"/>
<gene>
    <name evidence="1" type="ORF">EJB19_13500</name>
</gene>
<reference evidence="1" key="1">
    <citation type="submission" date="2018-12" db="EMBL/GenBank/DDBJ databases">
        <title>Draft genome sequence of Flaovobacterium columnare BGFS27 isolated from channel catfish in Alabama.</title>
        <authorList>
            <person name="Cai W."/>
            <person name="Arias C."/>
        </authorList>
    </citation>
    <scope>NUCLEOTIDE SEQUENCE [LARGE SCALE GENOMIC DNA]</scope>
    <source>
        <strain evidence="1">BGFS27</strain>
    </source>
</reference>
<dbReference type="PANTHER" id="PTHR37833:SF1">
    <property type="entry name" value="SIGNAL PEPTIDE PROTEIN"/>
    <property type="match status" value="1"/>
</dbReference>
<sequence length="166" mass="18665">MKKYSFAIFTILSLVACKSKDEFEVQQLDDNNLVLPQGVLSMKEESMKKKLKPGEYPKIEFDNLQHDFGTIKQGDKVEHIFKFTNTGKNDLYVMEVRPSCGCTAPEWTKTPVKKGQSGEIKIIFDSKGKSGQQTKSVALLTNTEQGNEILTFKANILVENNVPTTK</sequence>